<evidence type="ECO:0000313" key="5">
    <source>
        <dbReference type="EMBL" id="KAA3520862.1"/>
    </source>
</evidence>
<organism evidence="6 8">
    <name type="scientific">Agrobacterium vitis</name>
    <name type="common">Rhizobium vitis</name>
    <dbReference type="NCBI Taxonomy" id="373"/>
    <lineage>
        <taxon>Bacteria</taxon>
        <taxon>Pseudomonadati</taxon>
        <taxon>Pseudomonadota</taxon>
        <taxon>Alphaproteobacteria</taxon>
        <taxon>Hyphomicrobiales</taxon>
        <taxon>Rhizobiaceae</taxon>
        <taxon>Rhizobium/Agrobacterium group</taxon>
        <taxon>Agrobacterium</taxon>
    </lineage>
</organism>
<evidence type="ECO:0000313" key="6">
    <source>
        <dbReference type="EMBL" id="MVA56023.1"/>
    </source>
</evidence>
<dbReference type="InterPro" id="IPR016032">
    <property type="entry name" value="Sig_transdc_resp-reg_C-effctor"/>
</dbReference>
<protein>
    <submittedName>
        <fullName evidence="6">LuxR family transcriptional regulator</fullName>
    </submittedName>
</protein>
<dbReference type="SMART" id="SM00421">
    <property type="entry name" value="HTH_LUXR"/>
    <property type="match status" value="1"/>
</dbReference>
<feature type="domain" description="HTH luxR-type" evidence="4">
    <location>
        <begin position="173"/>
        <end position="238"/>
    </location>
</feature>
<dbReference type="RefSeq" id="WP_060715687.1">
    <property type="nucleotide sequence ID" value="NZ_AP023268.1"/>
</dbReference>
<dbReference type="InterPro" id="IPR000792">
    <property type="entry name" value="Tscrpt_reg_LuxR_C"/>
</dbReference>
<gene>
    <name evidence="5" type="ORF">DXT89_24380</name>
    <name evidence="6" type="ORF">GOZ88_07845</name>
</gene>
<dbReference type="GO" id="GO:0006355">
    <property type="term" value="P:regulation of DNA-templated transcription"/>
    <property type="evidence" value="ECO:0007669"/>
    <property type="project" value="InterPro"/>
</dbReference>
<dbReference type="Proteomes" id="UP000436911">
    <property type="component" value="Unassembled WGS sequence"/>
</dbReference>
<dbReference type="SUPFAM" id="SSF46894">
    <property type="entry name" value="C-terminal effector domain of the bipartite response regulators"/>
    <property type="match status" value="1"/>
</dbReference>
<dbReference type="PRINTS" id="PR00038">
    <property type="entry name" value="HTHLUXR"/>
</dbReference>
<keyword evidence="2" id="KW-0238">DNA-binding</keyword>
<proteinExistence type="predicted"/>
<comment type="caution">
    <text evidence="6">The sequence shown here is derived from an EMBL/GenBank/DDBJ whole genome shotgun (WGS) entry which is preliminary data.</text>
</comment>
<reference evidence="5 7" key="1">
    <citation type="submission" date="2018-08" db="EMBL/GenBank/DDBJ databases">
        <title>Genome sequencing of Agrobacterium vitis strain ICMP 10754.</title>
        <authorList>
            <person name="Visnovsky S.B."/>
            <person name="Pitman A.R."/>
        </authorList>
    </citation>
    <scope>NUCLEOTIDE SEQUENCE [LARGE SCALE GENOMIC DNA]</scope>
    <source>
        <strain evidence="5 7">ICMP 10754</strain>
    </source>
</reference>
<accession>A0A109CZJ7</accession>
<dbReference type="Proteomes" id="UP000440716">
    <property type="component" value="Unassembled WGS sequence"/>
</dbReference>
<dbReference type="AlphaFoldDB" id="A0A109CZJ7"/>
<dbReference type="GeneID" id="60682443"/>
<keyword evidence="1" id="KW-0805">Transcription regulation</keyword>
<reference evidence="6 8" key="2">
    <citation type="submission" date="2019-12" db="EMBL/GenBank/DDBJ databases">
        <title>Whole-genome sequencing of Allorhizobium vitis.</title>
        <authorList>
            <person name="Gan H.M."/>
            <person name="Szegedi E."/>
            <person name="Burr T."/>
            <person name="Savka M.A."/>
        </authorList>
    </citation>
    <scope>NUCLEOTIDE SEQUENCE [LARGE SCALE GENOMIC DNA]</scope>
    <source>
        <strain evidence="6 8">CG415</strain>
    </source>
</reference>
<dbReference type="Gene3D" id="1.10.10.10">
    <property type="entry name" value="Winged helix-like DNA-binding domain superfamily/Winged helix DNA-binding domain"/>
    <property type="match status" value="1"/>
</dbReference>
<dbReference type="EMBL" id="WPHU01000002">
    <property type="protein sequence ID" value="MVA56023.1"/>
    <property type="molecule type" value="Genomic_DNA"/>
</dbReference>
<evidence type="ECO:0000256" key="3">
    <source>
        <dbReference type="ARBA" id="ARBA00023163"/>
    </source>
</evidence>
<sequence length="246" mass="27688">MFDDNIYFNLLDWLETTTSAKWTDFLNRLQTSYNLSGCLYMDASITSAGALVYRYGHTFDQQAKDPILMLDAPVLRNVLSQLSRAMEPVDMHDLAQLSEEGLLLRSKLRDLPLPRQAVSYPLLSVDGRGAILAIASNACEEEWRRFRRCHDRDVHLLAGKFHAGMVKRCDGARIGGVPSLTRREQETLRWTAAGKSYWETAVILGISERTVRYFMANARTKLDAVSNTQAVAKALQRGLIPPEAPL</sequence>
<dbReference type="InterPro" id="IPR036388">
    <property type="entry name" value="WH-like_DNA-bd_sf"/>
</dbReference>
<evidence type="ECO:0000313" key="8">
    <source>
        <dbReference type="Proteomes" id="UP000440716"/>
    </source>
</evidence>
<evidence type="ECO:0000256" key="2">
    <source>
        <dbReference type="ARBA" id="ARBA00023125"/>
    </source>
</evidence>
<evidence type="ECO:0000256" key="1">
    <source>
        <dbReference type="ARBA" id="ARBA00023015"/>
    </source>
</evidence>
<dbReference type="GO" id="GO:0003677">
    <property type="term" value="F:DNA binding"/>
    <property type="evidence" value="ECO:0007669"/>
    <property type="project" value="UniProtKB-KW"/>
</dbReference>
<dbReference type="PANTHER" id="PTHR44688">
    <property type="entry name" value="DNA-BINDING TRANSCRIPTIONAL ACTIVATOR DEVR_DOSR"/>
    <property type="match status" value="1"/>
</dbReference>
<evidence type="ECO:0000259" key="4">
    <source>
        <dbReference type="PROSITE" id="PS50043"/>
    </source>
</evidence>
<dbReference type="CDD" id="cd06170">
    <property type="entry name" value="LuxR_C_like"/>
    <property type="match status" value="1"/>
</dbReference>
<keyword evidence="3" id="KW-0804">Transcription</keyword>
<dbReference type="OrthoDB" id="3170288at2"/>
<evidence type="ECO:0000313" key="7">
    <source>
        <dbReference type="Proteomes" id="UP000436911"/>
    </source>
</evidence>
<dbReference type="PROSITE" id="PS50043">
    <property type="entry name" value="HTH_LUXR_2"/>
    <property type="match status" value="1"/>
</dbReference>
<dbReference type="Pfam" id="PF00196">
    <property type="entry name" value="GerE"/>
    <property type="match status" value="1"/>
</dbReference>
<name>A0A109CZJ7_AGRVI</name>
<dbReference type="EMBL" id="QUSG01000024">
    <property type="protein sequence ID" value="KAA3520862.1"/>
    <property type="molecule type" value="Genomic_DNA"/>
</dbReference>
<dbReference type="PANTHER" id="PTHR44688:SF16">
    <property type="entry name" value="DNA-BINDING TRANSCRIPTIONAL ACTIVATOR DEVR_DOSR"/>
    <property type="match status" value="1"/>
</dbReference>